<feature type="compositionally biased region" description="Polar residues" evidence="1">
    <location>
        <begin position="201"/>
        <end position="210"/>
    </location>
</feature>
<dbReference type="Proteomes" id="UP000054053">
    <property type="component" value="Unassembled WGS sequence"/>
</dbReference>
<dbReference type="Pfam" id="PF04366">
    <property type="entry name" value="Ysc84"/>
    <property type="match status" value="1"/>
</dbReference>
<name>A0A1B5L1W6_USTVR</name>
<feature type="compositionally biased region" description="Low complexity" evidence="1">
    <location>
        <begin position="321"/>
        <end position="342"/>
    </location>
</feature>
<evidence type="ECO:0000259" key="3">
    <source>
        <dbReference type="Pfam" id="PF04366"/>
    </source>
</evidence>
<feature type="chain" id="PRO_5008577649" description="Ysc84 actin-binding domain-containing protein" evidence="2">
    <location>
        <begin position="17"/>
        <end position="749"/>
    </location>
</feature>
<dbReference type="InterPro" id="IPR025649">
    <property type="entry name" value="DUF4360"/>
</dbReference>
<evidence type="ECO:0000256" key="2">
    <source>
        <dbReference type="SAM" id="SignalP"/>
    </source>
</evidence>
<comment type="caution">
    <text evidence="4">The sequence shown here is derived from an EMBL/GenBank/DDBJ whole genome shotgun (WGS) entry which is preliminary data.</text>
</comment>
<dbReference type="Pfam" id="PF14273">
    <property type="entry name" value="DUF4360"/>
    <property type="match status" value="1"/>
</dbReference>
<reference evidence="5" key="1">
    <citation type="journal article" date="2016" name="Genome Announc.">
        <title>Genome sequence of Ustilaginoidea virens IPU010, a rice pathogenic fungus causing false smut.</title>
        <authorList>
            <person name="Kumagai T."/>
            <person name="Ishii T."/>
            <person name="Terai G."/>
            <person name="Umemura M."/>
            <person name="Machida M."/>
            <person name="Asai K."/>
        </authorList>
    </citation>
    <scope>NUCLEOTIDE SEQUENCE [LARGE SCALE GENOMIC DNA]</scope>
    <source>
        <strain evidence="5">IPU010</strain>
    </source>
</reference>
<dbReference type="PANTHER" id="PTHR15629:SF8">
    <property type="entry name" value="DUF500 DOMAIN PROTEIN (AFU_ORTHOLOGUE AFUA_5G07310)"/>
    <property type="match status" value="1"/>
</dbReference>
<feature type="region of interest" description="Disordered" evidence="1">
    <location>
        <begin position="565"/>
        <end position="603"/>
    </location>
</feature>
<keyword evidence="2" id="KW-0732">Signal</keyword>
<evidence type="ECO:0000313" key="5">
    <source>
        <dbReference type="Proteomes" id="UP000054053"/>
    </source>
</evidence>
<evidence type="ECO:0000313" key="4">
    <source>
        <dbReference type="EMBL" id="GAO17445.1"/>
    </source>
</evidence>
<sequence>MQICNAFLLFLGFAAAAPSVALDGRSDGPQSVTVQGVSFAGSGCAAGDASVQIDSTGSLLATFHEYGVKTGPNTVPGDWQKFCRMAINLQFDSGFQFSVVGAEMIGSAQIPAGVNGQCTNTFSVTGGTLPPMHYYSIAFPGPYSGNFDLQAQPGNSSWSPCGASSATLNMNTACSITPVKLAAFIYAMESAMSAPDDRQDTATAELSGNSYYPPPPPGPPPAQAHSQTQPSTQQQHHTDQQSSILQSQQQPNPPQEHDSSRLQSQNPYLPRPQDKPSTSQQQQQQHQQQQQQQQYSIPAYNPANPVFAPPPAQSGASVSTAPQDAQQLSSQPPSSQLSSAQLPHEDAEHGQKKPSWGGRFKNMLSAGAAAPINSLAHKLGSQSFLPETLDKECDKAASILKSFCTKGVYADDDADQPPTSTDPKAEESTGGIVDPTKEKPKKRVIVTIPPKVISRAVGLAIFTTLRAGFQVSGATGSGILIARLPDGTWSPPSGIQVHSLGGGFQIGLDIYDCVCVINSKEALAAFMNTRVSLGSDLAVVAGPYGVGGAVDFGTAVQRGRDGVDKQAAATSATPAVGQTGATAEAQSSSTLKPGPTDASKRRSLSSSAFKPVFSYVKSRGFYAGVQVDGTVVVERKDANAAFYGAPVAVQQILRGQVPAQGPQNMSTWPVGAKGLLETLKGAEADAVGRHARQQAETAQASHGQSAAPGAIPGATEKNHASGLAQGSSGAPPAYVDDGSHAHVGDVKYA</sequence>
<dbReference type="InterPro" id="IPR007461">
    <property type="entry name" value="Ysc84_actin-binding"/>
</dbReference>
<feature type="compositionally biased region" description="Pro residues" evidence="1">
    <location>
        <begin position="212"/>
        <end position="222"/>
    </location>
</feature>
<feature type="region of interest" description="Disordered" evidence="1">
    <location>
        <begin position="195"/>
        <end position="360"/>
    </location>
</feature>
<dbReference type="EMBL" id="BBTG02000039">
    <property type="protein sequence ID" value="GAO17445.1"/>
    <property type="molecule type" value="Genomic_DNA"/>
</dbReference>
<dbReference type="CDD" id="cd11524">
    <property type="entry name" value="SYLF"/>
    <property type="match status" value="1"/>
</dbReference>
<feature type="region of interest" description="Disordered" evidence="1">
    <location>
        <begin position="686"/>
        <end position="738"/>
    </location>
</feature>
<feature type="compositionally biased region" description="Polar residues" evidence="1">
    <location>
        <begin position="579"/>
        <end position="591"/>
    </location>
</feature>
<gene>
    <name evidence="4" type="ORF">UVI_02052140</name>
</gene>
<feature type="compositionally biased region" description="Low complexity" evidence="1">
    <location>
        <begin position="223"/>
        <end position="250"/>
    </location>
</feature>
<protein>
    <recommendedName>
        <fullName evidence="3">Ysc84 actin-binding domain-containing protein</fullName>
    </recommendedName>
</protein>
<evidence type="ECO:0000256" key="1">
    <source>
        <dbReference type="SAM" id="MobiDB-lite"/>
    </source>
</evidence>
<dbReference type="GO" id="GO:0035091">
    <property type="term" value="F:phosphatidylinositol binding"/>
    <property type="evidence" value="ECO:0007669"/>
    <property type="project" value="TreeGrafter"/>
</dbReference>
<feature type="compositionally biased region" description="Low complexity" evidence="1">
    <location>
        <begin position="280"/>
        <end position="306"/>
    </location>
</feature>
<accession>A0A1B5L1W6</accession>
<feature type="compositionally biased region" description="Polar residues" evidence="1">
    <location>
        <begin position="694"/>
        <end position="704"/>
    </location>
</feature>
<dbReference type="InterPro" id="IPR051702">
    <property type="entry name" value="SH3_domain_YSC84-like"/>
</dbReference>
<dbReference type="PANTHER" id="PTHR15629">
    <property type="entry name" value="SH3YL1 PROTEIN"/>
    <property type="match status" value="1"/>
</dbReference>
<feature type="signal peptide" evidence="2">
    <location>
        <begin position="1"/>
        <end position="16"/>
    </location>
</feature>
<feature type="region of interest" description="Disordered" evidence="1">
    <location>
        <begin position="410"/>
        <end position="436"/>
    </location>
</feature>
<organism evidence="4 5">
    <name type="scientific">Ustilaginoidea virens</name>
    <name type="common">Rice false smut fungus</name>
    <name type="synonym">Villosiclava virens</name>
    <dbReference type="NCBI Taxonomy" id="1159556"/>
    <lineage>
        <taxon>Eukaryota</taxon>
        <taxon>Fungi</taxon>
        <taxon>Dikarya</taxon>
        <taxon>Ascomycota</taxon>
        <taxon>Pezizomycotina</taxon>
        <taxon>Sordariomycetes</taxon>
        <taxon>Hypocreomycetidae</taxon>
        <taxon>Hypocreales</taxon>
        <taxon>Clavicipitaceae</taxon>
        <taxon>Ustilaginoidea</taxon>
    </lineage>
</organism>
<feature type="domain" description="Ysc84 actin-binding" evidence="3">
    <location>
        <begin position="498"/>
        <end position="681"/>
    </location>
</feature>
<dbReference type="AlphaFoldDB" id="A0A1B5L1W6"/>
<proteinExistence type="predicted"/>